<dbReference type="EMBL" id="JAOPGA020000625">
    <property type="protein sequence ID" value="KAL0480102.1"/>
    <property type="molecule type" value="Genomic_DNA"/>
</dbReference>
<dbReference type="AlphaFoldDB" id="A0AAW2YSI5"/>
<dbReference type="Proteomes" id="UP001431209">
    <property type="component" value="Unassembled WGS sequence"/>
</dbReference>
<dbReference type="GO" id="GO:0140662">
    <property type="term" value="F:ATP-dependent protein folding chaperone"/>
    <property type="evidence" value="ECO:0007669"/>
    <property type="project" value="InterPro"/>
</dbReference>
<evidence type="ECO:0000256" key="7">
    <source>
        <dbReference type="ARBA" id="ARBA00025467"/>
    </source>
</evidence>
<evidence type="ECO:0000313" key="9">
    <source>
        <dbReference type="Proteomes" id="UP001431209"/>
    </source>
</evidence>
<dbReference type="GO" id="GO:0005524">
    <property type="term" value="F:ATP binding"/>
    <property type="evidence" value="ECO:0007669"/>
    <property type="project" value="UniProtKB-KW"/>
</dbReference>
<dbReference type="InterPro" id="IPR002423">
    <property type="entry name" value="Cpn60/GroEL/TCP-1"/>
</dbReference>
<evidence type="ECO:0000256" key="6">
    <source>
        <dbReference type="ARBA" id="ARBA00023186"/>
    </source>
</evidence>
<comment type="caution">
    <text evidence="8">The sequence shown here is derived from an EMBL/GenBank/DDBJ whole genome shotgun (WGS) entry which is preliminary data.</text>
</comment>
<evidence type="ECO:0000256" key="3">
    <source>
        <dbReference type="ARBA" id="ARBA00022840"/>
    </source>
</evidence>
<evidence type="ECO:0000256" key="2">
    <source>
        <dbReference type="ARBA" id="ARBA00022741"/>
    </source>
</evidence>
<dbReference type="Gene3D" id="3.50.7.10">
    <property type="entry name" value="GroEL"/>
    <property type="match status" value="1"/>
</dbReference>
<evidence type="ECO:0000256" key="1">
    <source>
        <dbReference type="ARBA" id="ARBA00008020"/>
    </source>
</evidence>
<evidence type="ECO:0000256" key="5">
    <source>
        <dbReference type="ARBA" id="ARBA00023016"/>
    </source>
</evidence>
<keyword evidence="6" id="KW-0143">Chaperone</keyword>
<dbReference type="InterPro" id="IPR027410">
    <property type="entry name" value="TCP-1-like_intermed_sf"/>
</dbReference>
<dbReference type="InterPro" id="IPR027409">
    <property type="entry name" value="GroEL-like_apical_dom_sf"/>
</dbReference>
<dbReference type="PANTHER" id="PTHR11353">
    <property type="entry name" value="CHAPERONIN"/>
    <property type="match status" value="1"/>
</dbReference>
<sequence>MPKQSNNCNILLLQDALERSQQDQDMQFNTAQQRVDLVRAERSVINNKVHQIIASGANIVISSEAIDSISLSLFARSNVIALRHVPIHMFPIIMNNTGAKPVKLYRGKATLGTCKNVIVETLPDGTCRTCLTGLNKNICTLVIQAPTNHAIQSHTVMIKKAVKVLKNVYQDCMIVPGGASVDIALCNDLIEIKHEHSRVIQSCVNALKRSCALVLCGNNDRILNQWINDYKENKVFVTPCDDCFVDVKQRGIWDSSRVKIQVLSQSFETVNVLLKIDCLIKASDLSKSALQRRVVHEEKPSKEDEPWSYQRYYPVIDKHISKREASRRSNKENTFYSEEKKEQRRLEESLGIQDESAKRRSRINQRLESLMHDRLREAGHGYQIDPFETDAM</sequence>
<accession>A0AAW2YSI5</accession>
<name>A0AAW2YSI5_9EUKA</name>
<keyword evidence="4" id="KW-0809">Transit peptide</keyword>
<gene>
    <name evidence="8" type="ORF">AKO1_007258</name>
</gene>
<reference evidence="8 9" key="1">
    <citation type="submission" date="2024-03" db="EMBL/GenBank/DDBJ databases">
        <title>The Acrasis kona genome and developmental transcriptomes reveal deep origins of eukaryotic multicellular pathways.</title>
        <authorList>
            <person name="Sheikh S."/>
            <person name="Fu C.-J."/>
            <person name="Brown M.W."/>
            <person name="Baldauf S.L."/>
        </authorList>
    </citation>
    <scope>NUCLEOTIDE SEQUENCE [LARGE SCALE GENOMIC DNA]</scope>
    <source>
        <strain evidence="8 9">ATCC MYA-3509</strain>
    </source>
</reference>
<dbReference type="InterPro" id="IPR027413">
    <property type="entry name" value="GROEL-like_equatorial_sf"/>
</dbReference>
<evidence type="ECO:0000313" key="8">
    <source>
        <dbReference type="EMBL" id="KAL0480102.1"/>
    </source>
</evidence>
<organism evidence="8 9">
    <name type="scientific">Acrasis kona</name>
    <dbReference type="NCBI Taxonomy" id="1008807"/>
    <lineage>
        <taxon>Eukaryota</taxon>
        <taxon>Discoba</taxon>
        <taxon>Heterolobosea</taxon>
        <taxon>Tetramitia</taxon>
        <taxon>Eutetramitia</taxon>
        <taxon>Acrasidae</taxon>
        <taxon>Acrasis</taxon>
    </lineage>
</organism>
<protein>
    <submittedName>
        <fullName evidence="8">Uncharacterized protein</fullName>
    </submittedName>
</protein>
<keyword evidence="5" id="KW-0346">Stress response</keyword>
<dbReference type="Pfam" id="PF00118">
    <property type="entry name" value="Cpn60_TCP1"/>
    <property type="match status" value="1"/>
</dbReference>
<dbReference type="Gene3D" id="1.10.560.10">
    <property type="entry name" value="GroEL-like equatorial domain"/>
    <property type="match status" value="1"/>
</dbReference>
<dbReference type="SUPFAM" id="SSF48592">
    <property type="entry name" value="GroEL equatorial domain-like"/>
    <property type="match status" value="1"/>
</dbReference>
<comment type="function">
    <text evidence="7">Implicated in mitochondrial protein import and macromolecular assembly. May facilitate the correct folding of imported proteins. May also prevent misfolding and promote the refolding and proper assembly of unfolded polypeptides generated under stress conditions in the mitochondrial matrix.</text>
</comment>
<keyword evidence="3" id="KW-0067">ATP-binding</keyword>
<keyword evidence="9" id="KW-1185">Reference proteome</keyword>
<dbReference type="SUPFAM" id="SSF52029">
    <property type="entry name" value="GroEL apical domain-like"/>
    <property type="match status" value="1"/>
</dbReference>
<dbReference type="Gene3D" id="3.30.260.10">
    <property type="entry name" value="TCP-1-like chaperonin intermediate domain"/>
    <property type="match status" value="1"/>
</dbReference>
<dbReference type="InterPro" id="IPR017998">
    <property type="entry name" value="Chaperone_TCP-1"/>
</dbReference>
<keyword evidence="2" id="KW-0547">Nucleotide-binding</keyword>
<evidence type="ECO:0000256" key="4">
    <source>
        <dbReference type="ARBA" id="ARBA00022946"/>
    </source>
</evidence>
<proteinExistence type="inferred from homology"/>
<comment type="similarity">
    <text evidence="1">Belongs to the TCP-1 chaperonin family.</text>
</comment>